<name>A0A0A6PHR1_9GAMM</name>
<dbReference type="EMBL" id="JSZA02000041">
    <property type="protein sequence ID" value="KHD05653.1"/>
    <property type="molecule type" value="Genomic_DNA"/>
</dbReference>
<dbReference type="AlphaFoldDB" id="A0A0A6PHR1"/>
<organism evidence="1 2">
    <name type="scientific">Candidatus Thiomargarita nelsonii</name>
    <dbReference type="NCBI Taxonomy" id="1003181"/>
    <lineage>
        <taxon>Bacteria</taxon>
        <taxon>Pseudomonadati</taxon>
        <taxon>Pseudomonadota</taxon>
        <taxon>Gammaproteobacteria</taxon>
        <taxon>Thiotrichales</taxon>
        <taxon>Thiotrichaceae</taxon>
        <taxon>Thiomargarita</taxon>
    </lineage>
</organism>
<evidence type="ECO:0000313" key="1">
    <source>
        <dbReference type="EMBL" id="KHD05653.1"/>
    </source>
</evidence>
<reference evidence="1 2" key="1">
    <citation type="journal article" date="2016" name="Front. Microbiol.">
        <title>Single-Cell (Meta-)Genomics of a Dimorphic Candidatus Thiomargarita nelsonii Reveals Genomic Plasticity.</title>
        <authorList>
            <person name="Flood B.E."/>
            <person name="Fliss P."/>
            <person name="Jones D.S."/>
            <person name="Dick G.J."/>
            <person name="Jain S."/>
            <person name="Kaster A.K."/>
            <person name="Winkel M."/>
            <person name="Mussmann M."/>
            <person name="Bailey J."/>
        </authorList>
    </citation>
    <scope>NUCLEOTIDE SEQUENCE [LARGE SCALE GENOMIC DNA]</scope>
    <source>
        <strain evidence="1">Hydrate Ridge</strain>
    </source>
</reference>
<gene>
    <name evidence="1" type="ORF">PN36_13020</name>
</gene>
<keyword evidence="2" id="KW-1185">Reference proteome</keyword>
<comment type="caution">
    <text evidence="1">The sequence shown here is derived from an EMBL/GenBank/DDBJ whole genome shotgun (WGS) entry which is preliminary data.</text>
</comment>
<proteinExistence type="predicted"/>
<evidence type="ECO:0000313" key="2">
    <source>
        <dbReference type="Proteomes" id="UP000030428"/>
    </source>
</evidence>
<sequence>MDEQTKQQFIEYIMLMVYDDQYIDRHEEKKILEEGIKRGLRVKDGLSIIRHVATEKCLVIEREAEDRTKNILRQYTLNNGFINHKEFEDALAMFNDACKGKIAEPELKRRLKKMMLDNGWKAKEGGLFVGKWFSAI</sequence>
<dbReference type="Proteomes" id="UP000030428">
    <property type="component" value="Unassembled WGS sequence"/>
</dbReference>
<accession>A0A0A6PHR1</accession>
<protein>
    <submittedName>
        <fullName evidence="1">Uncharacterized protein</fullName>
    </submittedName>
</protein>